<protein>
    <recommendedName>
        <fullName evidence="3">GpE family phage tail protein</fullName>
    </recommendedName>
</protein>
<name>A0ABQ6C4G1_9BURK</name>
<evidence type="ECO:0008006" key="3">
    <source>
        <dbReference type="Google" id="ProtNLM"/>
    </source>
</evidence>
<dbReference type="Pfam" id="PF06528">
    <property type="entry name" value="Phage_P2_GpE"/>
    <property type="match status" value="1"/>
</dbReference>
<proteinExistence type="predicted"/>
<evidence type="ECO:0000313" key="1">
    <source>
        <dbReference type="EMBL" id="GLS13615.1"/>
    </source>
</evidence>
<comment type="caution">
    <text evidence="1">The sequence shown here is derived from an EMBL/GenBank/DDBJ whole genome shotgun (WGS) entry which is preliminary data.</text>
</comment>
<accession>A0ABQ6C4G1</accession>
<dbReference type="RefSeq" id="WP_284306964.1">
    <property type="nucleotide sequence ID" value="NZ_BSPB01000005.1"/>
</dbReference>
<sequence>MQEIEANLFVVFPGWTPETTAAMSLEELMRWHDLALARAPKQT</sequence>
<reference evidence="2" key="1">
    <citation type="journal article" date="2019" name="Int. J. Syst. Evol. Microbiol.">
        <title>The Global Catalogue of Microorganisms (GCM) 10K type strain sequencing project: providing services to taxonomists for standard genome sequencing and annotation.</title>
        <authorList>
            <consortium name="The Broad Institute Genomics Platform"/>
            <consortium name="The Broad Institute Genome Sequencing Center for Infectious Disease"/>
            <person name="Wu L."/>
            <person name="Ma J."/>
        </authorList>
    </citation>
    <scope>NUCLEOTIDE SEQUENCE [LARGE SCALE GENOMIC DNA]</scope>
    <source>
        <strain evidence="2">NBRC 109341</strain>
    </source>
</reference>
<keyword evidence="2" id="KW-1185">Reference proteome</keyword>
<dbReference type="InterPro" id="IPR009493">
    <property type="entry name" value="P2_GpE"/>
</dbReference>
<dbReference type="EMBL" id="BSPB01000005">
    <property type="protein sequence ID" value="GLS13615.1"/>
    <property type="molecule type" value="Genomic_DNA"/>
</dbReference>
<evidence type="ECO:0000313" key="2">
    <source>
        <dbReference type="Proteomes" id="UP001156903"/>
    </source>
</evidence>
<gene>
    <name evidence="1" type="ORF">GCM10007935_10450</name>
</gene>
<dbReference type="Proteomes" id="UP001156903">
    <property type="component" value="Unassembled WGS sequence"/>
</dbReference>
<organism evidence="1 2">
    <name type="scientific">Hydrogenophaga electricum</name>
    <dbReference type="NCBI Taxonomy" id="1230953"/>
    <lineage>
        <taxon>Bacteria</taxon>
        <taxon>Pseudomonadati</taxon>
        <taxon>Pseudomonadota</taxon>
        <taxon>Betaproteobacteria</taxon>
        <taxon>Burkholderiales</taxon>
        <taxon>Comamonadaceae</taxon>
        <taxon>Hydrogenophaga</taxon>
    </lineage>
</organism>